<comment type="caution">
    <text evidence="5">The sequence shown here is derived from an EMBL/GenBank/DDBJ whole genome shotgun (WGS) entry which is preliminary data.</text>
</comment>
<evidence type="ECO:0000256" key="1">
    <source>
        <dbReference type="ARBA" id="ARBA00023015"/>
    </source>
</evidence>
<dbReference type="PANTHER" id="PTHR30146">
    <property type="entry name" value="LACI-RELATED TRANSCRIPTIONAL REPRESSOR"/>
    <property type="match status" value="1"/>
</dbReference>
<dbReference type="Gene3D" id="3.40.50.2300">
    <property type="match status" value="2"/>
</dbReference>
<dbReference type="GO" id="GO:0003677">
    <property type="term" value="F:DNA binding"/>
    <property type="evidence" value="ECO:0007669"/>
    <property type="project" value="UniProtKB-KW"/>
</dbReference>
<protein>
    <submittedName>
        <fullName evidence="5">LacI family DNA-binding transcriptional regulator</fullName>
    </submittedName>
</protein>
<gene>
    <name evidence="5" type="ORF">GCM10010468_06200</name>
</gene>
<accession>A0ABP6PYH6</accession>
<feature type="domain" description="HTH lacI-type" evidence="4">
    <location>
        <begin position="7"/>
        <end position="61"/>
    </location>
</feature>
<keyword evidence="2 5" id="KW-0238">DNA-binding</keyword>
<dbReference type="CDD" id="cd01392">
    <property type="entry name" value="HTH_LacI"/>
    <property type="match status" value="1"/>
</dbReference>
<dbReference type="Gene3D" id="1.10.260.40">
    <property type="entry name" value="lambda repressor-like DNA-binding domains"/>
    <property type="match status" value="1"/>
</dbReference>
<evidence type="ECO:0000313" key="6">
    <source>
        <dbReference type="Proteomes" id="UP001501237"/>
    </source>
</evidence>
<dbReference type="PANTHER" id="PTHR30146:SF109">
    <property type="entry name" value="HTH-TYPE TRANSCRIPTIONAL REGULATOR GALS"/>
    <property type="match status" value="1"/>
</dbReference>
<keyword evidence="1" id="KW-0805">Transcription regulation</keyword>
<dbReference type="InterPro" id="IPR046335">
    <property type="entry name" value="LacI/GalR-like_sensor"/>
</dbReference>
<dbReference type="RefSeq" id="WP_344821878.1">
    <property type="nucleotide sequence ID" value="NZ_BAAAUV010000002.1"/>
</dbReference>
<dbReference type="SMART" id="SM00354">
    <property type="entry name" value="HTH_LACI"/>
    <property type="match status" value="1"/>
</dbReference>
<evidence type="ECO:0000313" key="5">
    <source>
        <dbReference type="EMBL" id="GAA3195878.1"/>
    </source>
</evidence>
<dbReference type="InterPro" id="IPR010982">
    <property type="entry name" value="Lambda_DNA-bd_dom_sf"/>
</dbReference>
<evidence type="ECO:0000256" key="3">
    <source>
        <dbReference type="ARBA" id="ARBA00023163"/>
    </source>
</evidence>
<dbReference type="Pfam" id="PF13377">
    <property type="entry name" value="Peripla_BP_3"/>
    <property type="match status" value="1"/>
</dbReference>
<reference evidence="6" key="1">
    <citation type="journal article" date="2019" name="Int. J. Syst. Evol. Microbiol.">
        <title>The Global Catalogue of Microorganisms (GCM) 10K type strain sequencing project: providing services to taxonomists for standard genome sequencing and annotation.</title>
        <authorList>
            <consortium name="The Broad Institute Genomics Platform"/>
            <consortium name="The Broad Institute Genome Sequencing Center for Infectious Disease"/>
            <person name="Wu L."/>
            <person name="Ma J."/>
        </authorList>
    </citation>
    <scope>NUCLEOTIDE SEQUENCE [LARGE SCALE GENOMIC DNA]</scope>
    <source>
        <strain evidence="6">JCM 9377</strain>
    </source>
</reference>
<dbReference type="Pfam" id="PF00356">
    <property type="entry name" value="LacI"/>
    <property type="match status" value="1"/>
</dbReference>
<keyword evidence="3" id="KW-0804">Transcription</keyword>
<evidence type="ECO:0000259" key="4">
    <source>
        <dbReference type="PROSITE" id="PS50932"/>
    </source>
</evidence>
<proteinExistence type="predicted"/>
<dbReference type="InterPro" id="IPR028082">
    <property type="entry name" value="Peripla_BP_I"/>
</dbReference>
<dbReference type="SUPFAM" id="SSF53822">
    <property type="entry name" value="Periplasmic binding protein-like I"/>
    <property type="match status" value="1"/>
</dbReference>
<dbReference type="SUPFAM" id="SSF47413">
    <property type="entry name" value="lambda repressor-like DNA-binding domains"/>
    <property type="match status" value="1"/>
</dbReference>
<organism evidence="5 6">
    <name type="scientific">Actinocorallia longicatena</name>
    <dbReference type="NCBI Taxonomy" id="111803"/>
    <lineage>
        <taxon>Bacteria</taxon>
        <taxon>Bacillati</taxon>
        <taxon>Actinomycetota</taxon>
        <taxon>Actinomycetes</taxon>
        <taxon>Streptosporangiales</taxon>
        <taxon>Thermomonosporaceae</taxon>
        <taxon>Actinocorallia</taxon>
    </lineage>
</organism>
<dbReference type="InterPro" id="IPR000843">
    <property type="entry name" value="HTH_LacI"/>
</dbReference>
<name>A0ABP6PYH6_9ACTN</name>
<evidence type="ECO:0000256" key="2">
    <source>
        <dbReference type="ARBA" id="ARBA00023125"/>
    </source>
</evidence>
<dbReference type="PROSITE" id="PS50932">
    <property type="entry name" value="HTH_LACI_2"/>
    <property type="match status" value="1"/>
</dbReference>
<sequence>MSAEQKPTLESVAARAGVGRGTVSRVINGSPKVSPQAREAVLLAIDELGYVPNRAARMLVTRRTDTVALVVSESEERVWGEPFFAGIIRGISAGLSETGLQLLLAMAQSPADHDRLERYLTGQHVDGALLVSLHGDDPLPGHLEDRGLPIVMVGSAPGYTPVAYVDADNRGGARLAVQHLADRGRRRIATITGPQDMQVGVDRLEGYRDVNPGPELIAHGDFSEDSGEHAMRDLLAKDPGLDAVYAASDPMAIGAMRVLREAGRRIPEDVAVVGFDDSPTARHTDPPLTSVHQPVEAMGRAMSELLIARIQEIEFFSPRILDTHLVVRGSS</sequence>
<dbReference type="CDD" id="cd06267">
    <property type="entry name" value="PBP1_LacI_sugar_binding-like"/>
    <property type="match status" value="1"/>
</dbReference>
<dbReference type="EMBL" id="BAAAUV010000002">
    <property type="protein sequence ID" value="GAA3195878.1"/>
    <property type="molecule type" value="Genomic_DNA"/>
</dbReference>
<dbReference type="Proteomes" id="UP001501237">
    <property type="component" value="Unassembled WGS sequence"/>
</dbReference>
<keyword evidence="6" id="KW-1185">Reference proteome</keyword>